<evidence type="ECO:0000313" key="1">
    <source>
        <dbReference type="EMBL" id="MET7014568.1"/>
    </source>
</evidence>
<dbReference type="RefSeq" id="WP_354601026.1">
    <property type="nucleotide sequence ID" value="NZ_JBEWZI010000009.1"/>
</dbReference>
<protein>
    <submittedName>
        <fullName evidence="1">Uncharacterized protein</fullName>
    </submittedName>
</protein>
<evidence type="ECO:0000313" key="2">
    <source>
        <dbReference type="Proteomes" id="UP001549691"/>
    </source>
</evidence>
<dbReference type="Proteomes" id="UP001549691">
    <property type="component" value="Unassembled WGS sequence"/>
</dbReference>
<proteinExistence type="predicted"/>
<accession>A0ABV2TM01</accession>
<organism evidence="1 2">
    <name type="scientific">Uliginosibacterium flavum</name>
    <dbReference type="NCBI Taxonomy" id="1396831"/>
    <lineage>
        <taxon>Bacteria</taxon>
        <taxon>Pseudomonadati</taxon>
        <taxon>Pseudomonadota</taxon>
        <taxon>Betaproteobacteria</taxon>
        <taxon>Rhodocyclales</taxon>
        <taxon>Zoogloeaceae</taxon>
        <taxon>Uliginosibacterium</taxon>
    </lineage>
</organism>
<dbReference type="EMBL" id="JBEWZI010000009">
    <property type="protein sequence ID" value="MET7014568.1"/>
    <property type="molecule type" value="Genomic_DNA"/>
</dbReference>
<sequence>MAKIFYSWQADRSTKTCRNLIERALQQAIAELSSDAEIDKAIREELELDKDTKNVPGSPPIVETIFNKIDEAAIFVPDLTFVGSRADGRPTPNPNVLIEYGWALKSLTHSRIVPVMNTAHGEPTGESMPFDMRHLRNPIQFCCPDSADETARKTARQGLVKAFKEALQAVFVSGALKEMQPPVALFQAKEPMSGRARFRAENDPIGFTHSQIQLKKPEPIRLNSGAAMWLRLMPKHVQAKQWLSTEIERALRQNGHIPRPVNWSRDGSLSFVRGDDGFGTCMNVDGDKTPATFYGFRSGEVWTTDTILLSCDPSKVLFDEDEFCVVLKEAAAFLERLGVSGPYRWIAGLEGVSGRSLPAPDDGIQRWLSQSPIMNEVVECEGEFSGRSDDAVLALEPFFEFVYDAAHRTR</sequence>
<reference evidence="1 2" key="1">
    <citation type="submission" date="2024-07" db="EMBL/GenBank/DDBJ databases">
        <title>Uliginosibacterium flavum JJ3220;KACC:17644.</title>
        <authorList>
            <person name="Kim M.K."/>
        </authorList>
    </citation>
    <scope>NUCLEOTIDE SEQUENCE [LARGE SCALE GENOMIC DNA]</scope>
    <source>
        <strain evidence="1 2">KACC:17644</strain>
    </source>
</reference>
<keyword evidence="2" id="KW-1185">Reference proteome</keyword>
<comment type="caution">
    <text evidence="1">The sequence shown here is derived from an EMBL/GenBank/DDBJ whole genome shotgun (WGS) entry which is preliminary data.</text>
</comment>
<gene>
    <name evidence="1" type="ORF">ABXR19_10250</name>
</gene>
<name>A0ABV2TM01_9RHOO</name>